<name>A0A238WXP6_9RHOB</name>
<feature type="compositionally biased region" description="Basic and acidic residues" evidence="1">
    <location>
        <begin position="239"/>
        <end position="252"/>
    </location>
</feature>
<sequence>MGTLAVGSLALSLRLPGGAQNRAGAVQKVVERQFLPAVLDAMACELDAIYGDAAVIRIRSLTIRLRIGPEIRNAADLARQIGQDLAAHIHDIAIIAHPASPPPPAAAEARIWPTAGAWHGAALIAALRGEPGPEGCADDLPGLARTLLAEPADVIAATLGHCADAGVMDEVVSALPPSGLHMLVARSATALPPAIRARILAATERTGAQGPAPAHQAEADPARDAPAHQRPSDSADPARPPRDETSPSRRQPEACAPDPDPLPDGAPHPYPILRPGTAADPAAAQAAKAFVPRPPAKRTTLPFGNPAPARQTIPDLKTAPPPERIGAGAQPPSNLIPTRWGGLVYLVTLAVRLGMPEALWRIGVSEGEALSAMLATISKAPDDPVSAVLAPEFPRPPAPLGPVPDWARRDFCAAIATAARDLTGTDLSARIETFQAALAEDCSWHLPEWGAAVLVATLAEMIDRPLDAGALAGLLGIAGEIGIGARLVRVRLPSDAIDFDIRRTGLDANPGFLPWLDKRLEIEFGSGEGDWAG</sequence>
<dbReference type="OrthoDB" id="5525274at2"/>
<evidence type="ECO:0000313" key="4">
    <source>
        <dbReference type="Proteomes" id="UP000198409"/>
    </source>
</evidence>
<dbReference type="AlphaFoldDB" id="A0A238WXP6"/>
<accession>A0A238WXP6</accession>
<protein>
    <submittedName>
        <fullName evidence="2">Uncharacterized protein</fullName>
    </submittedName>
</protein>
<evidence type="ECO:0000313" key="2">
    <source>
        <dbReference type="EMBL" id="SNR51296.1"/>
    </source>
</evidence>
<feature type="compositionally biased region" description="Low complexity" evidence="1">
    <location>
        <begin position="278"/>
        <end position="289"/>
    </location>
</feature>
<dbReference type="EMBL" id="FZNM01000006">
    <property type="protein sequence ID" value="SNR51296.1"/>
    <property type="molecule type" value="Genomic_DNA"/>
</dbReference>
<evidence type="ECO:0000313" key="5">
    <source>
        <dbReference type="Proteomes" id="UP000292859"/>
    </source>
</evidence>
<evidence type="ECO:0000256" key="1">
    <source>
        <dbReference type="SAM" id="MobiDB-lite"/>
    </source>
</evidence>
<dbReference type="Proteomes" id="UP000292859">
    <property type="component" value="Unassembled WGS sequence"/>
</dbReference>
<evidence type="ECO:0000313" key="3">
    <source>
        <dbReference type="EMBL" id="TBN50120.1"/>
    </source>
</evidence>
<feature type="region of interest" description="Disordered" evidence="1">
    <location>
        <begin position="205"/>
        <end position="315"/>
    </location>
</feature>
<reference evidence="3 5" key="3">
    <citation type="submission" date="2019-02" db="EMBL/GenBank/DDBJ databases">
        <authorList>
            <person name="Zhang G."/>
        </authorList>
    </citation>
    <scope>NUCLEOTIDE SEQUENCE [LARGE SCALE GENOMIC DNA]</scope>
    <source>
        <strain evidence="3 5">CMB17</strain>
    </source>
</reference>
<reference evidence="4" key="1">
    <citation type="submission" date="2017-06" db="EMBL/GenBank/DDBJ databases">
        <authorList>
            <person name="Varghese N."/>
            <person name="Submissions S."/>
        </authorList>
    </citation>
    <scope>NUCLEOTIDE SEQUENCE [LARGE SCALE GENOMIC DNA]</scope>
    <source>
        <strain evidence="4">DSM 26170</strain>
    </source>
</reference>
<dbReference type="Proteomes" id="UP000198409">
    <property type="component" value="Unassembled WGS sequence"/>
</dbReference>
<dbReference type="EMBL" id="SIRL01000006">
    <property type="protein sequence ID" value="TBN50120.1"/>
    <property type="molecule type" value="Genomic_DNA"/>
</dbReference>
<proteinExistence type="predicted"/>
<feature type="compositionally biased region" description="Basic and acidic residues" evidence="1">
    <location>
        <begin position="217"/>
        <end position="233"/>
    </location>
</feature>
<keyword evidence="5" id="KW-1185">Reference proteome</keyword>
<organism evidence="2 4">
    <name type="scientific">Paracoccus sediminis</name>
    <dbReference type="NCBI Taxonomy" id="1214787"/>
    <lineage>
        <taxon>Bacteria</taxon>
        <taxon>Pseudomonadati</taxon>
        <taxon>Pseudomonadota</taxon>
        <taxon>Alphaproteobacteria</taxon>
        <taxon>Rhodobacterales</taxon>
        <taxon>Paracoccaceae</taxon>
        <taxon>Paracoccus</taxon>
    </lineage>
</organism>
<reference evidence="2" key="2">
    <citation type="submission" date="2017-06" db="EMBL/GenBank/DDBJ databases">
        <authorList>
            <person name="Kim H.J."/>
            <person name="Triplett B.A."/>
        </authorList>
    </citation>
    <scope>NUCLEOTIDE SEQUENCE [LARGE SCALE GENOMIC DNA]</scope>
    <source>
        <strain evidence="2">DSM 26170</strain>
    </source>
</reference>
<gene>
    <name evidence="3" type="ORF">EYF88_10900</name>
    <name evidence="2" type="ORF">SAMN06265378_106194</name>
</gene>
<dbReference type="RefSeq" id="WP_089388222.1">
    <property type="nucleotide sequence ID" value="NZ_FZNM01000006.1"/>
</dbReference>
<feature type="compositionally biased region" description="Pro residues" evidence="1">
    <location>
        <begin position="258"/>
        <end position="272"/>
    </location>
</feature>